<organism evidence="1 2">
    <name type="scientific">Cylicocyclus nassatus</name>
    <name type="common">Nematode worm</name>
    <dbReference type="NCBI Taxonomy" id="53992"/>
    <lineage>
        <taxon>Eukaryota</taxon>
        <taxon>Metazoa</taxon>
        <taxon>Ecdysozoa</taxon>
        <taxon>Nematoda</taxon>
        <taxon>Chromadorea</taxon>
        <taxon>Rhabditida</taxon>
        <taxon>Rhabditina</taxon>
        <taxon>Rhabditomorpha</taxon>
        <taxon>Strongyloidea</taxon>
        <taxon>Strongylidae</taxon>
        <taxon>Cylicocyclus</taxon>
    </lineage>
</organism>
<accession>A0AA36GXS7</accession>
<evidence type="ECO:0000313" key="2">
    <source>
        <dbReference type="Proteomes" id="UP001176961"/>
    </source>
</evidence>
<dbReference type="AlphaFoldDB" id="A0AA36GXS7"/>
<reference evidence="1" key="1">
    <citation type="submission" date="2023-07" db="EMBL/GenBank/DDBJ databases">
        <authorList>
            <consortium name="CYATHOMIX"/>
        </authorList>
    </citation>
    <scope>NUCLEOTIDE SEQUENCE</scope>
    <source>
        <strain evidence="1">N/A</strain>
    </source>
</reference>
<protein>
    <submittedName>
        <fullName evidence="1">Uncharacterized protein</fullName>
    </submittedName>
</protein>
<gene>
    <name evidence="1" type="ORF">CYNAS_LOCUS12099</name>
</gene>
<name>A0AA36GXS7_CYLNA</name>
<dbReference type="EMBL" id="CATQJL010000223">
    <property type="protein sequence ID" value="CAJ0600116.1"/>
    <property type="molecule type" value="Genomic_DNA"/>
</dbReference>
<sequence length="115" mass="13145">MAGIGRGWRVAGNTCFDVTSNLTSRVLARADSWTGNVNSRQNLAGISHRFQSTKGGHLITSGYNQTVMYWQTLPILGSVCSYHQDWKPYLMQFHLMKHRARDGFNPYKRKLKLKI</sequence>
<dbReference type="Proteomes" id="UP001176961">
    <property type="component" value="Unassembled WGS sequence"/>
</dbReference>
<comment type="caution">
    <text evidence="1">The sequence shown here is derived from an EMBL/GenBank/DDBJ whole genome shotgun (WGS) entry which is preliminary data.</text>
</comment>
<evidence type="ECO:0000313" key="1">
    <source>
        <dbReference type="EMBL" id="CAJ0600116.1"/>
    </source>
</evidence>
<keyword evidence="2" id="KW-1185">Reference proteome</keyword>
<proteinExistence type="predicted"/>